<organism evidence="2 3">
    <name type="scientific">Mycena alexandri</name>
    <dbReference type="NCBI Taxonomy" id="1745969"/>
    <lineage>
        <taxon>Eukaryota</taxon>
        <taxon>Fungi</taxon>
        <taxon>Dikarya</taxon>
        <taxon>Basidiomycota</taxon>
        <taxon>Agaricomycotina</taxon>
        <taxon>Agaricomycetes</taxon>
        <taxon>Agaricomycetidae</taxon>
        <taxon>Agaricales</taxon>
        <taxon>Marasmiineae</taxon>
        <taxon>Mycenaceae</taxon>
        <taxon>Mycena</taxon>
    </lineage>
</organism>
<sequence length="486" mass="54387">MRVLTQPGPVILIALTSDLDCRMDLVEGTTASEVFFESPRSKIPTDIAHEIAGHNANDINTLRSMCLVSTAMRSLAIEHLFSTISLASPDDVSQWLSMLSRTPNLNTIVKKIRLSSQANRPRTDDSWSGVPPITTPMIPSIPSVRVFEYDGELRTLDASMAMMHLPLFPNLTELRICRMSFGDSGQILSALLSTYPQIKVLAFSRVSFNQLGQDDPQEFISFALPSLETLEVTEGSGDVEDEVLVEVIKSSRPTAIKSLNCDVFRWEHRCSLVAMNNLLLFASASLTHLTLNPSFLQDDEQVLSDLPTFPALQSLTIRFTLNGSAERTLDTLRAVNLTTLIIRLAYSSSNDARNRNRFHTSLRLWSNSSQVGSILKNFPALRRVGLQLSFSRTSVVHFRRGLRRRMERQLYGVLEAIGLGKGIQLLPIEWVDDRYQLVLYHQGNGKAPWKWREEEPEPETEASSEDESQGSDSEYSDLSSGSYMSE</sequence>
<gene>
    <name evidence="2" type="ORF">C8F04DRAFT_1098667</name>
</gene>
<comment type="caution">
    <text evidence="2">The sequence shown here is derived from an EMBL/GenBank/DDBJ whole genome shotgun (WGS) entry which is preliminary data.</text>
</comment>
<name>A0AAD6X1C4_9AGAR</name>
<feature type="compositionally biased region" description="Low complexity" evidence="1">
    <location>
        <begin position="470"/>
        <end position="486"/>
    </location>
</feature>
<dbReference type="AlphaFoldDB" id="A0AAD6X1C4"/>
<dbReference type="SUPFAM" id="SSF52047">
    <property type="entry name" value="RNI-like"/>
    <property type="match status" value="1"/>
</dbReference>
<accession>A0AAD6X1C4</accession>
<evidence type="ECO:0000256" key="1">
    <source>
        <dbReference type="SAM" id="MobiDB-lite"/>
    </source>
</evidence>
<protein>
    <submittedName>
        <fullName evidence="2">Uncharacterized protein</fullName>
    </submittedName>
</protein>
<evidence type="ECO:0000313" key="2">
    <source>
        <dbReference type="EMBL" id="KAJ7035258.1"/>
    </source>
</evidence>
<evidence type="ECO:0000313" key="3">
    <source>
        <dbReference type="Proteomes" id="UP001218188"/>
    </source>
</evidence>
<feature type="compositionally biased region" description="Acidic residues" evidence="1">
    <location>
        <begin position="454"/>
        <end position="469"/>
    </location>
</feature>
<reference evidence="2" key="1">
    <citation type="submission" date="2023-03" db="EMBL/GenBank/DDBJ databases">
        <title>Massive genome expansion in bonnet fungi (Mycena s.s.) driven by repeated elements and novel gene families across ecological guilds.</title>
        <authorList>
            <consortium name="Lawrence Berkeley National Laboratory"/>
            <person name="Harder C.B."/>
            <person name="Miyauchi S."/>
            <person name="Viragh M."/>
            <person name="Kuo A."/>
            <person name="Thoen E."/>
            <person name="Andreopoulos B."/>
            <person name="Lu D."/>
            <person name="Skrede I."/>
            <person name="Drula E."/>
            <person name="Henrissat B."/>
            <person name="Morin E."/>
            <person name="Kohler A."/>
            <person name="Barry K."/>
            <person name="LaButti K."/>
            <person name="Morin E."/>
            <person name="Salamov A."/>
            <person name="Lipzen A."/>
            <person name="Mereny Z."/>
            <person name="Hegedus B."/>
            <person name="Baldrian P."/>
            <person name="Stursova M."/>
            <person name="Weitz H."/>
            <person name="Taylor A."/>
            <person name="Grigoriev I.V."/>
            <person name="Nagy L.G."/>
            <person name="Martin F."/>
            <person name="Kauserud H."/>
        </authorList>
    </citation>
    <scope>NUCLEOTIDE SEQUENCE</scope>
    <source>
        <strain evidence="2">CBHHK200</strain>
    </source>
</reference>
<dbReference type="InterPro" id="IPR032675">
    <property type="entry name" value="LRR_dom_sf"/>
</dbReference>
<proteinExistence type="predicted"/>
<dbReference type="Gene3D" id="3.80.10.10">
    <property type="entry name" value="Ribonuclease Inhibitor"/>
    <property type="match status" value="1"/>
</dbReference>
<keyword evidence="3" id="KW-1185">Reference proteome</keyword>
<dbReference type="Proteomes" id="UP001218188">
    <property type="component" value="Unassembled WGS sequence"/>
</dbReference>
<dbReference type="EMBL" id="JARJCM010000051">
    <property type="protein sequence ID" value="KAJ7035258.1"/>
    <property type="molecule type" value="Genomic_DNA"/>
</dbReference>
<feature type="region of interest" description="Disordered" evidence="1">
    <location>
        <begin position="446"/>
        <end position="486"/>
    </location>
</feature>